<dbReference type="PANTHER" id="PTHR31930:SF5">
    <property type="entry name" value="GUSTATORY RECEPTOR"/>
    <property type="match status" value="1"/>
</dbReference>
<keyword evidence="1" id="KW-0812">Transmembrane</keyword>
<feature type="transmembrane region" description="Helical" evidence="1">
    <location>
        <begin position="199"/>
        <end position="232"/>
    </location>
</feature>
<sequence>MYPFNFASDTPLFIPQTPPVDRNTAFDTPMIKSFISQHVLCADCDHKVCPSTLYKLFDATVICQYRCHRQKWDFQVELPSKSCHWNSAKMSSDVMSSPVATSKSEFRFANFAKMFKMTFDDVDAQNRWRFYIFGPYYKLLQGTLITVKSVNPLKTSPSKAKIQKLFGVFLLIAGLIPLFFRVGFLFSKMNVTTMFSLNWAINLFFALLAMHSIASLVTLHTLAGANFFNVFVERFVGIVKNKDPEKAPHLKTHVFLGIFMLFYIFAHMFYCLENTYDYDHFVTNVKNSSALYRDSMFGSQSLFFLDTAVIFWGAFVSALALALFNCVTSTLTTEYTNFNNDLSEAAKNGQLAHADLLNGYGTRQQQLIDLAHFAFAHFGLLVTISFIAGLVTHCLANFVMRSYAETIPGLLKVSAVTFILGSLFMLLADVKRVSDFAHAVDTTKNTILLERSIYAQNDQSAAVIGNSIILRIAHTHFLPTAFKSFKINEKFFQRAFLIFPFAIEFLHAHRRDLP</sequence>
<feature type="transmembrane region" description="Helical" evidence="1">
    <location>
        <begin position="410"/>
        <end position="428"/>
    </location>
</feature>
<evidence type="ECO:0000313" key="2">
    <source>
        <dbReference type="Proteomes" id="UP000492821"/>
    </source>
</evidence>
<feature type="transmembrane region" description="Helical" evidence="1">
    <location>
        <begin position="373"/>
        <end position="398"/>
    </location>
</feature>
<reference evidence="2" key="1">
    <citation type="journal article" date="2013" name="Genetics">
        <title>The draft genome and transcriptome of Panagrellus redivivus are shaped by the harsh demands of a free-living lifestyle.</title>
        <authorList>
            <person name="Srinivasan J."/>
            <person name="Dillman A.R."/>
            <person name="Macchietto M.G."/>
            <person name="Heikkinen L."/>
            <person name="Lakso M."/>
            <person name="Fracchia K.M."/>
            <person name="Antoshechkin I."/>
            <person name="Mortazavi A."/>
            <person name="Wong G."/>
            <person name="Sternberg P.W."/>
        </authorList>
    </citation>
    <scope>NUCLEOTIDE SEQUENCE [LARGE SCALE GENOMIC DNA]</scope>
    <source>
        <strain evidence="2">MT8872</strain>
    </source>
</reference>
<dbReference type="Proteomes" id="UP000492821">
    <property type="component" value="Unassembled WGS sequence"/>
</dbReference>
<organism evidence="2 3">
    <name type="scientific">Panagrellus redivivus</name>
    <name type="common">Microworm</name>
    <dbReference type="NCBI Taxonomy" id="6233"/>
    <lineage>
        <taxon>Eukaryota</taxon>
        <taxon>Metazoa</taxon>
        <taxon>Ecdysozoa</taxon>
        <taxon>Nematoda</taxon>
        <taxon>Chromadorea</taxon>
        <taxon>Rhabditida</taxon>
        <taxon>Tylenchina</taxon>
        <taxon>Panagrolaimomorpha</taxon>
        <taxon>Panagrolaimoidea</taxon>
        <taxon>Panagrolaimidae</taxon>
        <taxon>Panagrellus</taxon>
    </lineage>
</organism>
<name>A0A7E4UT08_PANRE</name>
<protein>
    <submittedName>
        <fullName evidence="3">Gustatory receptor</fullName>
    </submittedName>
</protein>
<dbReference type="Pfam" id="PF03268">
    <property type="entry name" value="DUF267"/>
    <property type="match status" value="1"/>
</dbReference>
<feature type="transmembrane region" description="Helical" evidence="1">
    <location>
        <begin position="253"/>
        <end position="270"/>
    </location>
</feature>
<evidence type="ECO:0000256" key="1">
    <source>
        <dbReference type="SAM" id="Phobius"/>
    </source>
</evidence>
<accession>A0A7E4UT08</accession>
<evidence type="ECO:0000313" key="3">
    <source>
        <dbReference type="WBParaSite" id="Pan_g12493.t2"/>
    </source>
</evidence>
<feature type="transmembrane region" description="Helical" evidence="1">
    <location>
        <begin position="302"/>
        <end position="324"/>
    </location>
</feature>
<reference evidence="3" key="2">
    <citation type="submission" date="2020-10" db="UniProtKB">
        <authorList>
            <consortium name="WormBaseParasite"/>
        </authorList>
    </citation>
    <scope>IDENTIFICATION</scope>
</reference>
<keyword evidence="2" id="KW-1185">Reference proteome</keyword>
<dbReference type="InterPro" id="IPR004950">
    <property type="entry name" value="DUF267_CAE_spp"/>
</dbReference>
<feature type="transmembrane region" description="Helical" evidence="1">
    <location>
        <begin position="165"/>
        <end position="187"/>
    </location>
</feature>
<keyword evidence="1" id="KW-1133">Transmembrane helix</keyword>
<dbReference type="WBParaSite" id="Pan_g12493.t2">
    <property type="protein sequence ID" value="Pan_g12493.t2"/>
    <property type="gene ID" value="Pan_g12493"/>
</dbReference>
<keyword evidence="1" id="KW-0472">Membrane</keyword>
<proteinExistence type="predicted"/>
<dbReference type="AlphaFoldDB" id="A0A7E4UT08"/>
<dbReference type="PANTHER" id="PTHR31930">
    <property type="entry name" value="SERPENTINE RECEPTOR, CLASS R"/>
    <property type="match status" value="1"/>
</dbReference>